<dbReference type="InterPro" id="IPR029052">
    <property type="entry name" value="Metallo-depent_PP-like"/>
</dbReference>
<dbReference type="SMART" id="SM00854">
    <property type="entry name" value="PGA_cap"/>
    <property type="match status" value="1"/>
</dbReference>
<dbReference type="InterPro" id="IPR052169">
    <property type="entry name" value="CW_Biosynth-Accessory"/>
</dbReference>
<comment type="similarity">
    <text evidence="1">Belongs to the CapA family.</text>
</comment>
<dbReference type="Proteomes" id="UP000316806">
    <property type="component" value="Chromosome"/>
</dbReference>
<accession>A0A516R1A7</accession>
<gene>
    <name evidence="3" type="ORF">FH965_01765</name>
</gene>
<dbReference type="EMBL" id="CP040916">
    <property type="protein sequence ID" value="QDQ09445.1"/>
    <property type="molecule type" value="Genomic_DNA"/>
</dbReference>
<dbReference type="AlphaFoldDB" id="A0A516R1A7"/>
<dbReference type="CDD" id="cd07381">
    <property type="entry name" value="MPP_CapA"/>
    <property type="match status" value="1"/>
</dbReference>
<dbReference type="SUPFAM" id="SSF56300">
    <property type="entry name" value="Metallo-dependent phosphatases"/>
    <property type="match status" value="1"/>
</dbReference>
<organism evidence="3 4">
    <name type="scientific">Streptomyces spectabilis</name>
    <dbReference type="NCBI Taxonomy" id="68270"/>
    <lineage>
        <taxon>Bacteria</taxon>
        <taxon>Bacillati</taxon>
        <taxon>Actinomycetota</taxon>
        <taxon>Actinomycetes</taxon>
        <taxon>Kitasatosporales</taxon>
        <taxon>Streptomycetaceae</taxon>
        <taxon>Streptomyces</taxon>
    </lineage>
</organism>
<evidence type="ECO:0000259" key="2">
    <source>
        <dbReference type="SMART" id="SM00854"/>
    </source>
</evidence>
<dbReference type="RefSeq" id="WP_144001023.1">
    <property type="nucleotide sequence ID" value="NZ_CP040916.1"/>
</dbReference>
<dbReference type="InterPro" id="IPR019079">
    <property type="entry name" value="Capsule_synth_CapA"/>
</dbReference>
<feature type="domain" description="Capsule synthesis protein CapA" evidence="2">
    <location>
        <begin position="4"/>
        <end position="245"/>
    </location>
</feature>
<evidence type="ECO:0000256" key="1">
    <source>
        <dbReference type="ARBA" id="ARBA00005662"/>
    </source>
</evidence>
<dbReference type="PANTHER" id="PTHR33393">
    <property type="entry name" value="POLYGLUTAMINE SYNTHESIS ACCESSORY PROTEIN RV0574C-RELATED"/>
    <property type="match status" value="1"/>
</dbReference>
<name>A0A516R1A7_STRST</name>
<dbReference type="Gene3D" id="3.60.21.10">
    <property type="match status" value="1"/>
</dbReference>
<protein>
    <submittedName>
        <fullName evidence="3">CapA family protein</fullName>
    </submittedName>
</protein>
<evidence type="ECO:0000313" key="3">
    <source>
        <dbReference type="EMBL" id="QDQ09445.1"/>
    </source>
</evidence>
<dbReference type="PANTHER" id="PTHR33393:SF11">
    <property type="entry name" value="POLYGLUTAMINE SYNTHESIS ACCESSORY PROTEIN RV0574C-RELATED"/>
    <property type="match status" value="1"/>
</dbReference>
<proteinExistence type="inferred from homology"/>
<dbReference type="Pfam" id="PF09587">
    <property type="entry name" value="PGA_cap"/>
    <property type="match status" value="1"/>
</dbReference>
<sequence>MTLTIALAGDAMLGCGVAEELRRARPRPLFSERIRDLTTQADLFVLNLECAVSERGTAAPVRGRPFPFRAPPAATAVLTGLGVDAVSLANDHTVDYGAEALADTRSLLTGAGIQPVGAGTDTDDARDPVILKAGGLTVGLLAVTDHAADRAAGPGRPGVAHADLRRGTPRWLTDRIGSVRHETDITLVSVHWGPTMVGRPVAYVRRAADAFVDAGATLVAGHSAHLFHGFTRHVLFDLGGFIDDYATHPTLRNDLGLLWLVTLDADGPQRTEAVPIALDHAHTRLADQAEYDWIADRLTKACAPLGTKVTRRDNSLIASWPSGRSKEGTT</sequence>
<evidence type="ECO:0000313" key="4">
    <source>
        <dbReference type="Proteomes" id="UP000316806"/>
    </source>
</evidence>
<reference evidence="3 4" key="1">
    <citation type="journal article" date="2019" name="J. Ind. Microbiol. Biotechnol.">
        <title>The complete genomic sequence of Streptomyces spectabilis NRRL-2792 and identification of secondary metabolite biosynthetic gene clusters.</title>
        <authorList>
            <person name="Sinha A."/>
            <person name="Phillips-Salemka S."/>
            <person name="Niraula T.A."/>
            <person name="Short K.A."/>
            <person name="Niraula N.P."/>
        </authorList>
    </citation>
    <scope>NUCLEOTIDE SEQUENCE [LARGE SCALE GENOMIC DNA]</scope>
    <source>
        <strain evidence="3 4">NRRL 2792</strain>
    </source>
</reference>